<reference evidence="3 4" key="1">
    <citation type="journal article" date="2015" name="Stand. Genomic Sci.">
        <title>Genomic Encyclopedia of Bacterial and Archaeal Type Strains, Phase III: the genomes of soil and plant-associated and newly described type strains.</title>
        <authorList>
            <person name="Whitman W.B."/>
            <person name="Woyke T."/>
            <person name="Klenk H.P."/>
            <person name="Zhou Y."/>
            <person name="Lilburn T.G."/>
            <person name="Beck B.J."/>
            <person name="De Vos P."/>
            <person name="Vandamme P."/>
            <person name="Eisen J.A."/>
            <person name="Garrity G."/>
            <person name="Hugenholtz P."/>
            <person name="Kyrpides N.C."/>
        </authorList>
    </citation>
    <scope>NUCLEOTIDE SEQUENCE [LARGE SCALE GENOMIC DNA]</scope>
    <source>
        <strain evidence="3 4">CGMCC 1.7271</strain>
    </source>
</reference>
<keyword evidence="4" id="KW-1185">Reference proteome</keyword>
<comment type="caution">
    <text evidence="3">The sequence shown here is derived from an EMBL/GenBank/DDBJ whole genome shotgun (WGS) entry which is preliminary data.</text>
</comment>
<dbReference type="EMBL" id="VLLE01000002">
    <property type="protein sequence ID" value="TWI84973.1"/>
    <property type="molecule type" value="Genomic_DNA"/>
</dbReference>
<dbReference type="RefSeq" id="WP_144883481.1">
    <property type="nucleotide sequence ID" value="NZ_VLLE01000002.1"/>
</dbReference>
<evidence type="ECO:0000313" key="3">
    <source>
        <dbReference type="EMBL" id="TWI84973.1"/>
    </source>
</evidence>
<dbReference type="AlphaFoldDB" id="A0A562SUV7"/>
<keyword evidence="1" id="KW-0175">Coiled coil</keyword>
<dbReference type="InterPro" id="IPR041578">
    <property type="entry name" value="PIN_8"/>
</dbReference>
<organism evidence="3 4">
    <name type="scientific">Lacibacter cauensis</name>
    <dbReference type="NCBI Taxonomy" id="510947"/>
    <lineage>
        <taxon>Bacteria</taxon>
        <taxon>Pseudomonadati</taxon>
        <taxon>Bacteroidota</taxon>
        <taxon>Chitinophagia</taxon>
        <taxon>Chitinophagales</taxon>
        <taxon>Chitinophagaceae</taxon>
        <taxon>Lacibacter</taxon>
    </lineage>
</organism>
<evidence type="ECO:0000256" key="1">
    <source>
        <dbReference type="SAM" id="Coils"/>
    </source>
</evidence>
<dbReference type="Pfam" id="PF18476">
    <property type="entry name" value="PIN_8"/>
    <property type="match status" value="1"/>
</dbReference>
<feature type="coiled-coil region" evidence="1">
    <location>
        <begin position="122"/>
        <end position="156"/>
    </location>
</feature>
<proteinExistence type="predicted"/>
<dbReference type="Proteomes" id="UP000316167">
    <property type="component" value="Unassembled WGS sequence"/>
</dbReference>
<evidence type="ECO:0000313" key="4">
    <source>
        <dbReference type="Proteomes" id="UP000316167"/>
    </source>
</evidence>
<sequence length="362" mass="42044">MSDNKDLFYLDKIFPVPAEIFSAEYKSISEIFKESIFVFDTNALLVPFDTSVKNLNDIKSILLALKQSKKIAIPARVAREFAKNRATKLGDLFLSLRQLKNNLNIGTFRINEYPLLDGIENYEKLKSNFAEITIQIKNARENLEAIEKNILSWNWNDSVSLAYKEIFTPETIENPTLTEEEIEADLKFRFAHKIAPGFKDSNKVDEGIGDLIIWHTILAIAKKYSSNVIFVSNDEKNDWFHKQDKIGMYPKFELYDEFRRVTNSKSFAIISFLQFLEMSNAKEDTIKEVKQSLEETKEEENEYYQVDVNDLTIGKQVRHKKFGIGTVTQILTQYKQPIVEINFKDFGRKLIMLSYARLKIIP</sequence>
<accession>A0A562SUV7</accession>
<evidence type="ECO:0000259" key="2">
    <source>
        <dbReference type="Pfam" id="PF18476"/>
    </source>
</evidence>
<feature type="domain" description="PIN like" evidence="2">
    <location>
        <begin position="36"/>
        <end position="254"/>
    </location>
</feature>
<dbReference type="Pfam" id="PF21196">
    <property type="entry name" value="PcrA_UvrD_tudor"/>
    <property type="match status" value="1"/>
</dbReference>
<protein>
    <recommendedName>
        <fullName evidence="2">PIN like domain-containing protein</fullName>
    </recommendedName>
</protein>
<name>A0A562SUV7_9BACT</name>
<feature type="coiled-coil region" evidence="1">
    <location>
        <begin position="279"/>
        <end position="306"/>
    </location>
</feature>
<gene>
    <name evidence="3" type="ORF">IQ13_0126</name>
</gene>
<dbReference type="OrthoDB" id="9182727at2"/>